<proteinExistence type="evidence at protein level"/>
<evidence type="ECO:0000256" key="6">
    <source>
        <dbReference type="PROSITE-ProRule" id="PRU00771"/>
    </source>
</evidence>
<keyword evidence="2" id="KW-0042">Antenna complex</keyword>
<keyword evidence="5" id="KW-0472">Membrane</keyword>
<evidence type="ECO:0000256" key="2">
    <source>
        <dbReference type="ARBA" id="ARBA00022549"/>
    </source>
</evidence>
<feature type="binding site" evidence="9">
    <location>
        <position position="14"/>
    </location>
    <ligand>
        <name>(2R,3E)-phycocyanobilin</name>
        <dbReference type="ChEBI" id="CHEBI:85275"/>
        <label>2</label>
    </ligand>
</feature>
<dbReference type="GO" id="GO:0030089">
    <property type="term" value="C:phycobilisome"/>
    <property type="evidence" value="ECO:0007669"/>
    <property type="project" value="UniProtKB-UniRule"/>
</dbReference>
<evidence type="ECO:0000256" key="3">
    <source>
        <dbReference type="ARBA" id="ARBA00022738"/>
    </source>
</evidence>
<feature type="binding site" evidence="9">
    <location>
        <position position="39"/>
    </location>
    <ligand>
        <name>(2R,3E)-phycocyanobilin</name>
        <dbReference type="ChEBI" id="CHEBI:85275"/>
        <label>1</label>
    </ligand>
</feature>
<comment type="subcellular location">
    <subcellularLocation>
        <location evidence="1">Cellular thylakoid membrane</location>
        <topology evidence="1">Peripheral membrane protein</topology>
        <orientation evidence="1">Cytoplasmic side</orientation>
    </subcellularLocation>
</comment>
<feature type="domain" description="CpcD-like" evidence="7">
    <location>
        <begin position="2"/>
        <end position="58"/>
    </location>
</feature>
<sequence>MARTISITACVPRRTKSVGASREIQNVYFTKRISFDQFTPEYQRIHRQGGTILNVQCMGS</sequence>
<protein>
    <submittedName>
        <fullName evidence="8">ApcC1</fullName>
    </submittedName>
</protein>
<name>A0AAJ6N6F4_9CYAN</name>
<evidence type="ECO:0000259" key="7">
    <source>
        <dbReference type="PROSITE" id="PS51441"/>
    </source>
</evidence>
<keyword evidence="9" id="KW-0002">3D-structure</keyword>
<dbReference type="PDB" id="8IMK">
    <property type="method" value="EM"/>
    <property type="resolution" value="2.48 A"/>
    <property type="chains" value="M/Z/m/z=1-60"/>
</dbReference>
<dbReference type="GO" id="GO:0031676">
    <property type="term" value="C:plasma membrane-derived thylakoid membrane"/>
    <property type="evidence" value="ECO:0007669"/>
    <property type="project" value="UniProtKB-SubCell"/>
</dbReference>
<evidence type="ECO:0000256" key="4">
    <source>
        <dbReference type="ARBA" id="ARBA00023078"/>
    </source>
</evidence>
<feature type="binding site" evidence="9">
    <location>
        <position position="24"/>
    </location>
    <ligand>
        <name>(2R,3E)-phycocyanobilin</name>
        <dbReference type="ChEBI" id="CHEBI:85275"/>
        <label>2</label>
    </ligand>
</feature>
<dbReference type="SMR" id="A0AAJ6N6F4"/>
<dbReference type="PROSITE" id="PS51441">
    <property type="entry name" value="CPCD_LIKE"/>
    <property type="match status" value="1"/>
</dbReference>
<dbReference type="AlphaFoldDB" id="A0AAJ6N6F4"/>
<organism evidence="8">
    <name type="scientific">Anthocerotibacter panamensis</name>
    <dbReference type="NCBI Taxonomy" id="2857077"/>
    <lineage>
        <taxon>Bacteria</taxon>
        <taxon>Bacillati</taxon>
        <taxon>Cyanobacteriota</taxon>
        <taxon>Cyanophyceae</taxon>
        <taxon>Gloeobacterales</taxon>
        <taxon>Anthocerotibacteraceae</taxon>
        <taxon>Anthocerotibacter</taxon>
    </lineage>
</organism>
<feature type="binding site" evidence="9">
    <location>
        <position position="3"/>
    </location>
    <ligand>
        <name>(2R,3E)-phycocyanobilin</name>
        <dbReference type="ChEBI" id="CHEBI:85275"/>
        <label>1</label>
    </ligand>
</feature>
<keyword evidence="4" id="KW-0793">Thylakoid</keyword>
<keyword evidence="3 6" id="KW-0605">Phycobilisome</keyword>
<evidence type="ECO:0000256" key="5">
    <source>
        <dbReference type="ARBA" id="ARBA00023136"/>
    </source>
</evidence>
<dbReference type="SMART" id="SM01094">
    <property type="entry name" value="CpcD"/>
    <property type="match status" value="1"/>
</dbReference>
<dbReference type="Pfam" id="PF01383">
    <property type="entry name" value="CpcD"/>
    <property type="match status" value="1"/>
</dbReference>
<reference evidence="9" key="1">
    <citation type="journal article" date="2023" name="Nat. Commun.">
        <title>A structure of the relict phycobilisome from a thylakoid-free cyanobacterium.</title>
        <authorList>
            <person name="Jiang H.W."/>
            <person name="Wu H.Y."/>
            <person name="Wang C.H."/>
            <person name="Yang C.H."/>
            <person name="Ko J.T."/>
            <person name="Ho H.C."/>
            <person name="Tsai M.D."/>
            <person name="Bryant D.A."/>
            <person name="Li F.W."/>
            <person name="Ho M.C."/>
            <person name="Ho M.Y."/>
        </authorList>
    </citation>
    <scope>STRUCTURE BY ELECTRON MICROSCOPY (2.48 ANGSTROMS) IN COMPLEX WITH (2R,3E)-PHYCOCYANOBILIN</scope>
</reference>
<accession>A0AAJ6N6F4</accession>
<feature type="binding site" evidence="9">
    <location>
        <position position="43"/>
    </location>
    <ligand>
        <name>(2R,3E)-phycocyanobilin</name>
        <dbReference type="ChEBI" id="CHEBI:85275"/>
        <label>1</label>
    </ligand>
</feature>
<dbReference type="InterPro" id="IPR008213">
    <property type="entry name" value="CpcD-like_dom"/>
</dbReference>
<evidence type="ECO:0000256" key="1">
    <source>
        <dbReference type="ARBA" id="ARBA00004445"/>
    </source>
</evidence>
<feature type="binding site" evidence="9">
    <location>
        <position position="23"/>
    </location>
    <ligand>
        <name>(2R,3E)-phycocyanobilin</name>
        <dbReference type="ChEBI" id="CHEBI:85275"/>
        <label>2</label>
    </ligand>
</feature>
<evidence type="ECO:0000313" key="8">
    <source>
        <dbReference type="PDB" id="8IMK"/>
    </source>
</evidence>
<evidence type="ECO:0007829" key="9">
    <source>
        <dbReference type="PDB" id="8IMK"/>
    </source>
</evidence>